<evidence type="ECO:0000313" key="2">
    <source>
        <dbReference type="Proteomes" id="UP001156389"/>
    </source>
</evidence>
<dbReference type="InterPro" id="IPR011697">
    <property type="entry name" value="Peptidase_C26"/>
</dbReference>
<keyword evidence="1" id="KW-0378">Hydrolase</keyword>
<dbReference type="SUPFAM" id="SSF52317">
    <property type="entry name" value="Class I glutamine amidotransferase-like"/>
    <property type="match status" value="1"/>
</dbReference>
<dbReference type="PANTHER" id="PTHR43235:SF1">
    <property type="entry name" value="GLUTAMINE AMIDOTRANSFERASE PB2B2.05-RELATED"/>
    <property type="match status" value="1"/>
</dbReference>
<dbReference type="PROSITE" id="PS51273">
    <property type="entry name" value="GATASE_TYPE_1"/>
    <property type="match status" value="1"/>
</dbReference>
<sequence>MNSLAHETAGAPDALPRPVIGVTAHSGPVRVGPYETHATFVPQLFIDRIAAAGCTPVLLPPLPGLEHSVPALDGLMLLAGPDLDPGTYGAQRHARTVRTLPDRDAAELALLEAALEARLPLLGICRGLQLLNVLRGGTLHQHLPEIVGHEGHYTEQGYLPQEVELEAGSYAAKVLGGRAVVPCHHHQAVDRLGEGLTVTARAKDGTVEAIEAVGQPFALTVQWHAEESEDDRPFLALAEAARHTRTAAGR</sequence>
<name>A0ABT2JKX3_9ACTN</name>
<organism evidence="1 2">
    <name type="scientific">Streptomyces gossypii</name>
    <dbReference type="NCBI Taxonomy" id="2883101"/>
    <lineage>
        <taxon>Bacteria</taxon>
        <taxon>Bacillati</taxon>
        <taxon>Actinomycetota</taxon>
        <taxon>Actinomycetes</taxon>
        <taxon>Kitasatosporales</taxon>
        <taxon>Streptomycetaceae</taxon>
        <taxon>Streptomyces</taxon>
    </lineage>
</organism>
<keyword evidence="2" id="KW-1185">Reference proteome</keyword>
<accession>A0ABT2JKX3</accession>
<dbReference type="Pfam" id="PF07722">
    <property type="entry name" value="Peptidase_C26"/>
    <property type="match status" value="1"/>
</dbReference>
<dbReference type="Gene3D" id="3.40.50.880">
    <property type="match status" value="1"/>
</dbReference>
<dbReference type="InterPro" id="IPR044668">
    <property type="entry name" value="PuuD-like"/>
</dbReference>
<dbReference type="InterPro" id="IPR029062">
    <property type="entry name" value="Class_I_gatase-like"/>
</dbReference>
<evidence type="ECO:0000313" key="1">
    <source>
        <dbReference type="EMBL" id="MCT2588436.1"/>
    </source>
</evidence>
<dbReference type="RefSeq" id="WP_260215345.1">
    <property type="nucleotide sequence ID" value="NZ_JAJAGO010000001.1"/>
</dbReference>
<protein>
    <submittedName>
        <fullName evidence="1">Gamma-glutamyl-gamma-aminobutyrate hydrolase family protein</fullName>
    </submittedName>
</protein>
<proteinExistence type="predicted"/>
<reference evidence="1 2" key="1">
    <citation type="submission" date="2021-10" db="EMBL/GenBank/DDBJ databases">
        <title>Streptomyces gossypii sp. nov., isolated from soil collected from cotton field.</title>
        <authorList>
            <person name="Ge X."/>
            <person name="Chen X."/>
            <person name="Liu W."/>
        </authorList>
    </citation>
    <scope>NUCLEOTIDE SEQUENCE [LARGE SCALE GENOMIC DNA]</scope>
    <source>
        <strain evidence="1 2">N2-109</strain>
    </source>
</reference>
<dbReference type="EMBL" id="JAJAGO010000001">
    <property type="protein sequence ID" value="MCT2588436.1"/>
    <property type="molecule type" value="Genomic_DNA"/>
</dbReference>
<dbReference type="GO" id="GO:0016787">
    <property type="term" value="F:hydrolase activity"/>
    <property type="evidence" value="ECO:0007669"/>
    <property type="project" value="UniProtKB-KW"/>
</dbReference>
<dbReference type="PANTHER" id="PTHR43235">
    <property type="entry name" value="GLUTAMINE AMIDOTRANSFERASE PB2B2.05-RELATED"/>
    <property type="match status" value="1"/>
</dbReference>
<comment type="caution">
    <text evidence="1">The sequence shown here is derived from an EMBL/GenBank/DDBJ whole genome shotgun (WGS) entry which is preliminary data.</text>
</comment>
<gene>
    <name evidence="1" type="ORF">LHJ74_00490</name>
</gene>
<dbReference type="Proteomes" id="UP001156389">
    <property type="component" value="Unassembled WGS sequence"/>
</dbReference>